<dbReference type="EMBL" id="JAEPQZ010000002">
    <property type="protein sequence ID" value="KAG2185023.1"/>
    <property type="molecule type" value="Genomic_DNA"/>
</dbReference>
<dbReference type="InterPro" id="IPR036071">
    <property type="entry name" value="AMMECR1_dom_sf"/>
</dbReference>
<dbReference type="SUPFAM" id="SSF143447">
    <property type="entry name" value="AMMECR1-like"/>
    <property type="match status" value="1"/>
</dbReference>
<sequence length="207" mass="24243">MAVSEKHCYYCFDVLAAYFEGRDPILPEFDNSEYPLFVTWNLKKHGSYRLRGCIGNFDPMPLHTGLRQYALTSALQDRRFNPITYKELPHLSCGISLLTNFEKAKDYLDWEIGLHGIWIEFENDDGRRRTATYLPDVIPEQNWDQIEAIDSLLRKGGFRGRITPAVRESIRLKRYQSSKLEITYEEYAAYLEKNDVEQFPSVLKSKK</sequence>
<dbReference type="Gene3D" id="3.30.700.20">
    <property type="entry name" value="Hypothetical protein ph0010, domain 1"/>
    <property type="match status" value="1"/>
</dbReference>
<dbReference type="InterPro" id="IPR023473">
    <property type="entry name" value="AMMECR1"/>
</dbReference>
<feature type="domain" description="AMMECR1" evidence="1">
    <location>
        <begin position="1"/>
        <end position="191"/>
    </location>
</feature>
<dbReference type="InterPro" id="IPR027485">
    <property type="entry name" value="AMMECR1_N"/>
</dbReference>
<evidence type="ECO:0000259" key="1">
    <source>
        <dbReference type="PROSITE" id="PS51112"/>
    </source>
</evidence>
<name>A0A8H7Q490_MORIS</name>
<comment type="caution">
    <text evidence="2">The sequence shown here is derived from an EMBL/GenBank/DDBJ whole genome shotgun (WGS) entry which is preliminary data.</text>
</comment>
<gene>
    <name evidence="2" type="ORF">INT43_000936</name>
</gene>
<dbReference type="NCBIfam" id="TIGR00296">
    <property type="entry name" value="TIGR00296 family protein"/>
    <property type="match status" value="1"/>
</dbReference>
<organism evidence="2 3">
    <name type="scientific">Mortierella isabellina</name>
    <name type="common">Filamentous fungus</name>
    <name type="synonym">Umbelopsis isabellina</name>
    <dbReference type="NCBI Taxonomy" id="91625"/>
    <lineage>
        <taxon>Eukaryota</taxon>
        <taxon>Fungi</taxon>
        <taxon>Fungi incertae sedis</taxon>
        <taxon>Mucoromycota</taxon>
        <taxon>Mucoromycotina</taxon>
        <taxon>Umbelopsidomycetes</taxon>
        <taxon>Umbelopsidales</taxon>
        <taxon>Umbelopsidaceae</taxon>
        <taxon>Umbelopsis</taxon>
    </lineage>
</organism>
<dbReference type="Proteomes" id="UP000654370">
    <property type="component" value="Unassembled WGS sequence"/>
</dbReference>
<protein>
    <recommendedName>
        <fullName evidence="1">AMMECR1 domain-containing protein</fullName>
    </recommendedName>
</protein>
<dbReference type="PROSITE" id="PS51112">
    <property type="entry name" value="AMMECR1"/>
    <property type="match status" value="1"/>
</dbReference>
<accession>A0A8H7Q490</accession>
<evidence type="ECO:0000313" key="2">
    <source>
        <dbReference type="EMBL" id="KAG2185023.1"/>
    </source>
</evidence>
<dbReference type="OrthoDB" id="24630at2759"/>
<dbReference type="PANTHER" id="PTHR13016">
    <property type="entry name" value="AMMECR1 HOMOLOG"/>
    <property type="match status" value="1"/>
</dbReference>
<dbReference type="InterPro" id="IPR002733">
    <property type="entry name" value="AMMECR1_domain"/>
</dbReference>
<evidence type="ECO:0000313" key="3">
    <source>
        <dbReference type="Proteomes" id="UP000654370"/>
    </source>
</evidence>
<dbReference type="PANTHER" id="PTHR13016:SF0">
    <property type="entry name" value="AMME SYNDROME CANDIDATE GENE 1 PROTEIN"/>
    <property type="match status" value="1"/>
</dbReference>
<proteinExistence type="predicted"/>
<reference evidence="2" key="1">
    <citation type="submission" date="2020-12" db="EMBL/GenBank/DDBJ databases">
        <title>Metabolic potential, ecology and presence of endohyphal bacteria is reflected in genomic diversity of Mucoromycotina.</title>
        <authorList>
            <person name="Muszewska A."/>
            <person name="Okrasinska A."/>
            <person name="Steczkiewicz K."/>
            <person name="Drgas O."/>
            <person name="Orlowska M."/>
            <person name="Perlinska-Lenart U."/>
            <person name="Aleksandrzak-Piekarczyk T."/>
            <person name="Szatraj K."/>
            <person name="Zielenkiewicz U."/>
            <person name="Pilsyk S."/>
            <person name="Malc E."/>
            <person name="Mieczkowski P."/>
            <person name="Kruszewska J.S."/>
            <person name="Biernat P."/>
            <person name="Pawlowska J."/>
        </authorList>
    </citation>
    <scope>NUCLEOTIDE SEQUENCE</scope>
    <source>
        <strain evidence="2">WA0000067209</strain>
    </source>
</reference>
<dbReference type="AlphaFoldDB" id="A0A8H7Q490"/>
<dbReference type="Pfam" id="PF01871">
    <property type="entry name" value="AMMECR1"/>
    <property type="match status" value="1"/>
</dbReference>
<keyword evidence="3" id="KW-1185">Reference proteome</keyword>